<comment type="caution">
    <text evidence="2">The sequence shown here is derived from an EMBL/GenBank/DDBJ whole genome shotgun (WGS) entry which is preliminary data.</text>
</comment>
<protein>
    <submittedName>
        <fullName evidence="2">Uncharacterized protein</fullName>
    </submittedName>
</protein>
<evidence type="ECO:0000256" key="1">
    <source>
        <dbReference type="SAM" id="MobiDB-lite"/>
    </source>
</evidence>
<feature type="region of interest" description="Disordered" evidence="1">
    <location>
        <begin position="1"/>
        <end position="39"/>
    </location>
</feature>
<keyword evidence="3" id="KW-1185">Reference proteome</keyword>
<reference evidence="2 3" key="1">
    <citation type="submission" date="2020-07" db="EMBL/GenBank/DDBJ databases">
        <title>Comparative genomics of pyrophilous fungi reveals a link between fire events and developmental genes.</title>
        <authorList>
            <consortium name="DOE Joint Genome Institute"/>
            <person name="Steindorff A.S."/>
            <person name="Carver A."/>
            <person name="Calhoun S."/>
            <person name="Stillman K."/>
            <person name="Liu H."/>
            <person name="Lipzen A."/>
            <person name="Pangilinan J."/>
            <person name="Labutti K."/>
            <person name="Bruns T.D."/>
            <person name="Grigoriev I.V."/>
        </authorList>
    </citation>
    <scope>NUCLEOTIDE SEQUENCE [LARGE SCALE GENOMIC DNA]</scope>
    <source>
        <strain evidence="2 3">CBS 144469</strain>
    </source>
</reference>
<organism evidence="2 3">
    <name type="scientific">Ephemerocybe angulata</name>
    <dbReference type="NCBI Taxonomy" id="980116"/>
    <lineage>
        <taxon>Eukaryota</taxon>
        <taxon>Fungi</taxon>
        <taxon>Dikarya</taxon>
        <taxon>Basidiomycota</taxon>
        <taxon>Agaricomycotina</taxon>
        <taxon>Agaricomycetes</taxon>
        <taxon>Agaricomycetidae</taxon>
        <taxon>Agaricales</taxon>
        <taxon>Agaricineae</taxon>
        <taxon>Psathyrellaceae</taxon>
        <taxon>Ephemerocybe</taxon>
    </lineage>
</organism>
<name>A0A8H6IEI3_9AGAR</name>
<dbReference type="EMBL" id="JACGCI010000005">
    <property type="protein sequence ID" value="KAF6764066.1"/>
    <property type="molecule type" value="Genomic_DNA"/>
</dbReference>
<dbReference type="OrthoDB" id="3264363at2759"/>
<feature type="region of interest" description="Disordered" evidence="1">
    <location>
        <begin position="64"/>
        <end position="86"/>
    </location>
</feature>
<evidence type="ECO:0000313" key="2">
    <source>
        <dbReference type="EMBL" id="KAF6764066.1"/>
    </source>
</evidence>
<feature type="compositionally biased region" description="Polar residues" evidence="1">
    <location>
        <begin position="21"/>
        <end position="39"/>
    </location>
</feature>
<proteinExistence type="predicted"/>
<dbReference type="AlphaFoldDB" id="A0A8H6IEI3"/>
<dbReference type="Proteomes" id="UP000521943">
    <property type="component" value="Unassembled WGS sequence"/>
</dbReference>
<gene>
    <name evidence="2" type="ORF">DFP72DRAFT_492426</name>
</gene>
<accession>A0A8H6IEI3</accession>
<evidence type="ECO:0000313" key="3">
    <source>
        <dbReference type="Proteomes" id="UP000521943"/>
    </source>
</evidence>
<sequence length="358" mass="40610">MSISSPNGVNELLHRKRGEQFRQQQNVRKSRSHVSSNLVHNKPTLPIGLSFLTHELDALYIPQTSTEEEEEQRRREEQSKCSGPVPPKSWIQAQLITAQDIYLSPAWRADALAPLYSSLGVRIAAQRILPLSVMCLLPLITSCSISELKRDVLPFIPQHLRKEVVRYTAVRQPLSNSRLFSLYEEEGHSDGELIVVGPNASIRDDYFIQLNQGNIAETDMPFEGEGSSIPAEDDDISDWECDDTSSKLLQTFAALSTRISMSTILTLPPTLTHLALIHVSSPIALHRLPKTCPLLAFLDMSYNHWLVHPAEETVKSIARIDWTRWSHLQTLGWRNCWMSETMRSKLNTGRWDDIIVIQ</sequence>